<dbReference type="EMBL" id="UINC01170382">
    <property type="protein sequence ID" value="SVD74398.1"/>
    <property type="molecule type" value="Genomic_DNA"/>
</dbReference>
<accession>A0A382XVT5</accession>
<proteinExistence type="predicted"/>
<feature type="non-terminal residue" evidence="1">
    <location>
        <position position="1"/>
    </location>
</feature>
<evidence type="ECO:0000313" key="1">
    <source>
        <dbReference type="EMBL" id="SVD74398.1"/>
    </source>
</evidence>
<protein>
    <submittedName>
        <fullName evidence="1">Uncharacterized protein</fullName>
    </submittedName>
</protein>
<feature type="non-terminal residue" evidence="1">
    <location>
        <position position="268"/>
    </location>
</feature>
<organism evidence="1">
    <name type="scientific">marine metagenome</name>
    <dbReference type="NCBI Taxonomy" id="408172"/>
    <lineage>
        <taxon>unclassified sequences</taxon>
        <taxon>metagenomes</taxon>
        <taxon>ecological metagenomes</taxon>
    </lineage>
</organism>
<gene>
    <name evidence="1" type="ORF">METZ01_LOCUS427252</name>
</gene>
<reference evidence="1" key="1">
    <citation type="submission" date="2018-05" db="EMBL/GenBank/DDBJ databases">
        <authorList>
            <person name="Lanie J.A."/>
            <person name="Ng W.-L."/>
            <person name="Kazmierczak K.M."/>
            <person name="Andrzejewski T.M."/>
            <person name="Davidsen T.M."/>
            <person name="Wayne K.J."/>
            <person name="Tettelin H."/>
            <person name="Glass J.I."/>
            <person name="Rusch D."/>
            <person name="Podicherti R."/>
            <person name="Tsui H.-C.T."/>
            <person name="Winkler M.E."/>
        </authorList>
    </citation>
    <scope>NUCLEOTIDE SEQUENCE</scope>
</reference>
<name>A0A382XVT5_9ZZZZ</name>
<sequence length="268" mass="28908">YRIVVDGWNGNVGNILLTWHLSRSGGAPANDAFSESEDLQGPAGLLVGSNVGSSRQEGEPYHFGQIPGRSVWFTWTPANDGEATFSTDGSGFNTLLAGYTGASLESLERITQNDDVDEAGTPGFSRVQFRVTAGVPYHVVVDGQNEDIGVYLLRWVFSIPCDPPPRPEAPLPADASVEVGRQLTLSWNQSRQVAARIVYGEDDRQEAYAVIREERRQAIESVAVVVARSDLTENPDGTFSLPARTLGETGSFCASERFVDQPSPGACS</sequence>
<dbReference type="AlphaFoldDB" id="A0A382XVT5"/>